<keyword evidence="1" id="KW-0004">4Fe-4S</keyword>
<accession>A0A934KM16</accession>
<reference evidence="9 10" key="1">
    <citation type="submission" date="2020-10" db="EMBL/GenBank/DDBJ databases">
        <title>Ca. Dormibacterota MAGs.</title>
        <authorList>
            <person name="Montgomery K."/>
        </authorList>
    </citation>
    <scope>NUCLEOTIDE SEQUENCE [LARGE SCALE GENOMIC DNA]</scope>
    <source>
        <strain evidence="9">Mitchell_Peninsula_5</strain>
    </source>
</reference>
<evidence type="ECO:0000313" key="10">
    <source>
        <dbReference type="Proteomes" id="UP000614410"/>
    </source>
</evidence>
<evidence type="ECO:0000256" key="7">
    <source>
        <dbReference type="ARBA" id="ARBA00023204"/>
    </source>
</evidence>
<dbReference type="Gene3D" id="3.40.470.10">
    <property type="entry name" value="Uracil-DNA glycosylase-like domain"/>
    <property type="match status" value="1"/>
</dbReference>
<keyword evidence="3" id="KW-0227">DNA damage</keyword>
<keyword evidence="5" id="KW-0408">Iron</keyword>
<keyword evidence="4" id="KW-0378">Hydrolase</keyword>
<evidence type="ECO:0000256" key="1">
    <source>
        <dbReference type="ARBA" id="ARBA00022485"/>
    </source>
</evidence>
<evidence type="ECO:0000256" key="4">
    <source>
        <dbReference type="ARBA" id="ARBA00022801"/>
    </source>
</evidence>
<organism evidence="9 10">
    <name type="scientific">Candidatus Amunia macphersoniae</name>
    <dbReference type="NCBI Taxonomy" id="3127014"/>
    <lineage>
        <taxon>Bacteria</taxon>
        <taxon>Bacillati</taxon>
        <taxon>Candidatus Dormiibacterota</taxon>
        <taxon>Candidatus Dormibacteria</taxon>
        <taxon>Candidatus Aeolococcales</taxon>
        <taxon>Candidatus Aeolococcaceae</taxon>
        <taxon>Candidatus Amunia</taxon>
    </lineage>
</organism>
<sequence length="217" mass="23828">MAAATRGGIDEVRERHRACTRCVEAGHLERAHPVFSGGIEQRIMLVGQAPGPVEDDVTRPFAGRAGAQLMRWFTSAGFASEQEVRRQVFMTSMTTCFPGRLAGNNGDRRPSMHEVALCSGWLDAYLELLRPALIICIGTLAHGRFLPGHRLEEIVGHSWSGDGRLVQTTPDRSPVLLPLPHPSGQSRWLNDADHVRLLAGALERLRELAPWARSTAA</sequence>
<feature type="domain" description="Uracil-DNA glycosylase-like" evidence="8">
    <location>
        <begin position="34"/>
        <end position="206"/>
    </location>
</feature>
<dbReference type="Proteomes" id="UP000614410">
    <property type="component" value="Unassembled WGS sequence"/>
</dbReference>
<dbReference type="AlphaFoldDB" id="A0A934KM16"/>
<dbReference type="InterPro" id="IPR005122">
    <property type="entry name" value="Uracil-DNA_glycosylase-like"/>
</dbReference>
<dbReference type="Pfam" id="PF03167">
    <property type="entry name" value="UDG"/>
    <property type="match status" value="1"/>
</dbReference>
<dbReference type="InterPro" id="IPR051536">
    <property type="entry name" value="UDG_Type-4/5"/>
</dbReference>
<dbReference type="InterPro" id="IPR036895">
    <property type="entry name" value="Uracil-DNA_glycosylase-like_sf"/>
</dbReference>
<dbReference type="GO" id="GO:0097506">
    <property type="term" value="F:deaminated base DNA N-glycosylase activity"/>
    <property type="evidence" value="ECO:0007669"/>
    <property type="project" value="UniProtKB-ARBA"/>
</dbReference>
<dbReference type="SUPFAM" id="SSF52141">
    <property type="entry name" value="Uracil-DNA glycosylase-like"/>
    <property type="match status" value="1"/>
</dbReference>
<evidence type="ECO:0000313" key="9">
    <source>
        <dbReference type="EMBL" id="MBJ7610152.1"/>
    </source>
</evidence>
<dbReference type="GO" id="GO:0046872">
    <property type="term" value="F:metal ion binding"/>
    <property type="evidence" value="ECO:0007669"/>
    <property type="project" value="UniProtKB-KW"/>
</dbReference>
<evidence type="ECO:0000256" key="3">
    <source>
        <dbReference type="ARBA" id="ARBA00022763"/>
    </source>
</evidence>
<dbReference type="PANTHER" id="PTHR33693">
    <property type="entry name" value="TYPE-5 URACIL-DNA GLYCOSYLASE"/>
    <property type="match status" value="1"/>
</dbReference>
<dbReference type="GO" id="GO:0051539">
    <property type="term" value="F:4 iron, 4 sulfur cluster binding"/>
    <property type="evidence" value="ECO:0007669"/>
    <property type="project" value="UniProtKB-KW"/>
</dbReference>
<comment type="caution">
    <text evidence="9">The sequence shown here is derived from an EMBL/GenBank/DDBJ whole genome shotgun (WGS) entry which is preliminary data.</text>
</comment>
<keyword evidence="7" id="KW-0234">DNA repair</keyword>
<dbReference type="GO" id="GO:0006281">
    <property type="term" value="P:DNA repair"/>
    <property type="evidence" value="ECO:0007669"/>
    <property type="project" value="UniProtKB-KW"/>
</dbReference>
<evidence type="ECO:0000259" key="8">
    <source>
        <dbReference type="SMART" id="SM00986"/>
    </source>
</evidence>
<proteinExistence type="predicted"/>
<evidence type="ECO:0000256" key="2">
    <source>
        <dbReference type="ARBA" id="ARBA00022723"/>
    </source>
</evidence>
<dbReference type="SMART" id="SM00986">
    <property type="entry name" value="UDG"/>
    <property type="match status" value="1"/>
</dbReference>
<keyword evidence="6" id="KW-0411">Iron-sulfur</keyword>
<protein>
    <submittedName>
        <fullName evidence="9">Uracil-DNA glycosylase</fullName>
    </submittedName>
</protein>
<evidence type="ECO:0000256" key="6">
    <source>
        <dbReference type="ARBA" id="ARBA00023014"/>
    </source>
</evidence>
<dbReference type="PANTHER" id="PTHR33693:SF1">
    <property type="entry name" value="TYPE-4 URACIL-DNA GLYCOSYLASE"/>
    <property type="match status" value="1"/>
</dbReference>
<keyword evidence="2" id="KW-0479">Metal-binding</keyword>
<name>A0A934KM16_9BACT</name>
<gene>
    <name evidence="9" type="ORF">JF887_12085</name>
</gene>
<dbReference type="SMART" id="SM00987">
    <property type="entry name" value="UreE_C"/>
    <property type="match status" value="1"/>
</dbReference>
<dbReference type="EMBL" id="JAEKNN010000057">
    <property type="protein sequence ID" value="MBJ7610152.1"/>
    <property type="molecule type" value="Genomic_DNA"/>
</dbReference>
<evidence type="ECO:0000256" key="5">
    <source>
        <dbReference type="ARBA" id="ARBA00023004"/>
    </source>
</evidence>